<dbReference type="AlphaFoldDB" id="A0AAE0H1W5"/>
<dbReference type="Proteomes" id="UP001190700">
    <property type="component" value="Unassembled WGS sequence"/>
</dbReference>
<reference evidence="1 2" key="1">
    <citation type="journal article" date="2015" name="Genome Biol. Evol.">
        <title>Comparative Genomics of a Bacterivorous Green Alga Reveals Evolutionary Causalities and Consequences of Phago-Mixotrophic Mode of Nutrition.</title>
        <authorList>
            <person name="Burns J.A."/>
            <person name="Paasch A."/>
            <person name="Narechania A."/>
            <person name="Kim E."/>
        </authorList>
    </citation>
    <scope>NUCLEOTIDE SEQUENCE [LARGE SCALE GENOMIC DNA]</scope>
    <source>
        <strain evidence="1 2">PLY_AMNH</strain>
    </source>
</reference>
<proteinExistence type="predicted"/>
<comment type="caution">
    <text evidence="1">The sequence shown here is derived from an EMBL/GenBank/DDBJ whole genome shotgun (WGS) entry which is preliminary data.</text>
</comment>
<keyword evidence="2" id="KW-1185">Reference proteome</keyword>
<dbReference type="EMBL" id="LGRX02000505">
    <property type="protein sequence ID" value="KAK3288387.1"/>
    <property type="molecule type" value="Genomic_DNA"/>
</dbReference>
<protein>
    <submittedName>
        <fullName evidence="1">Uncharacterized protein</fullName>
    </submittedName>
</protein>
<name>A0AAE0H1W5_9CHLO</name>
<evidence type="ECO:0000313" key="2">
    <source>
        <dbReference type="Proteomes" id="UP001190700"/>
    </source>
</evidence>
<gene>
    <name evidence="1" type="ORF">CYMTET_4140</name>
</gene>
<sequence length="483" mass="48335">MKLYVYELKQAHLHTLLATAMELLATATPCRTPYIIVSSVKSVLIPPALKLASMAWSTMMTVETPFPAAHHLDIQLYARRPPGLEIKAGIEDIHTNVSSMKLYVYELKQAYLQGLAVPTEVEALTEVLIEAELFTVDVAGALALGPWPVGAGTWAARKVIEAERFGAVSEWARSILALRVPVPTTAAPGAVAGGAGASGSGGAAPSGALTAPTAAAGGGSGAGAPAGGGPGGGVPAGAAGAQGTLGAGTIASAIAAPGVGASALTTSITATTVGTGTTMGSAAGGGPGGGVPAGAAGAQGALGVGTVASAAAAPSAGTHAMDPQSIAAAIAAAVGAKLDALGERLATLEAQRSAAGGAPTALSGTEPAEAAELRCAIRDSVATTEGWDMPRCVQACADLVQEAAKLRPQLTALRNVHPFGKTPMRTLEAHAFEPLAYILPELRAEECELDELPPGSEATLKHWRAFVHLLQARVGEFQRFVKS</sequence>
<evidence type="ECO:0000313" key="1">
    <source>
        <dbReference type="EMBL" id="KAK3288387.1"/>
    </source>
</evidence>
<accession>A0AAE0H1W5</accession>
<organism evidence="1 2">
    <name type="scientific">Cymbomonas tetramitiformis</name>
    <dbReference type="NCBI Taxonomy" id="36881"/>
    <lineage>
        <taxon>Eukaryota</taxon>
        <taxon>Viridiplantae</taxon>
        <taxon>Chlorophyta</taxon>
        <taxon>Pyramimonadophyceae</taxon>
        <taxon>Pyramimonadales</taxon>
        <taxon>Pyramimonadaceae</taxon>
        <taxon>Cymbomonas</taxon>
    </lineage>
</organism>